<sequence length="53" mass="6075">MEHNETCTENGGTIIKTEAGYFCECDDSRHGTLCEKNFGNLQFEMFIAHMTRI</sequence>
<evidence type="ECO:0000313" key="2">
    <source>
        <dbReference type="EMBL" id="KRY24479.1"/>
    </source>
</evidence>
<organism evidence="2 3">
    <name type="scientific">Trichinella britovi</name>
    <name type="common">Parasitic roundworm</name>
    <dbReference type="NCBI Taxonomy" id="45882"/>
    <lineage>
        <taxon>Eukaryota</taxon>
        <taxon>Metazoa</taxon>
        <taxon>Ecdysozoa</taxon>
        <taxon>Nematoda</taxon>
        <taxon>Enoplea</taxon>
        <taxon>Dorylaimia</taxon>
        <taxon>Trichinellida</taxon>
        <taxon>Trichinellidae</taxon>
        <taxon>Trichinella</taxon>
    </lineage>
</organism>
<accession>A0A0V1AI10</accession>
<comment type="caution">
    <text evidence="2">The sequence shown here is derived from an EMBL/GenBank/DDBJ whole genome shotgun (WGS) entry which is preliminary data.</text>
</comment>
<evidence type="ECO:0000259" key="1">
    <source>
        <dbReference type="PROSITE" id="PS00022"/>
    </source>
</evidence>
<name>A0A0V1AI10_TRIBR</name>
<feature type="domain" description="EGF-like" evidence="1">
    <location>
        <begin position="23"/>
        <end position="34"/>
    </location>
</feature>
<dbReference type="SUPFAM" id="SSF57196">
    <property type="entry name" value="EGF/Laminin"/>
    <property type="match status" value="1"/>
</dbReference>
<dbReference type="AlphaFoldDB" id="A0A0V1AI10"/>
<proteinExistence type="predicted"/>
<dbReference type="EMBL" id="JYDI01003059">
    <property type="protein sequence ID" value="KRY24479.1"/>
    <property type="molecule type" value="Genomic_DNA"/>
</dbReference>
<dbReference type="STRING" id="45882.A0A0V1AI10"/>
<reference evidence="2 3" key="1">
    <citation type="submission" date="2015-01" db="EMBL/GenBank/DDBJ databases">
        <title>Evolution of Trichinella species and genotypes.</title>
        <authorList>
            <person name="Korhonen P.K."/>
            <person name="Edoardo P."/>
            <person name="Giuseppe L.R."/>
            <person name="Gasser R.B."/>
        </authorList>
    </citation>
    <scope>NUCLEOTIDE SEQUENCE [LARGE SCALE GENOMIC DNA]</scope>
    <source>
        <strain evidence="2">ISS120</strain>
    </source>
</reference>
<dbReference type="InterPro" id="IPR000742">
    <property type="entry name" value="EGF"/>
</dbReference>
<gene>
    <name evidence="2" type="ORF">T03_8465</name>
</gene>
<keyword evidence="3" id="KW-1185">Reference proteome</keyword>
<evidence type="ECO:0000313" key="3">
    <source>
        <dbReference type="Proteomes" id="UP000054653"/>
    </source>
</evidence>
<protein>
    <recommendedName>
        <fullName evidence="1">EGF-like domain-containing protein</fullName>
    </recommendedName>
</protein>
<dbReference type="PROSITE" id="PS00022">
    <property type="entry name" value="EGF_1"/>
    <property type="match status" value="1"/>
</dbReference>
<dbReference type="Proteomes" id="UP000054653">
    <property type="component" value="Unassembled WGS sequence"/>
</dbReference>